<feature type="transmembrane region" description="Helical" evidence="1">
    <location>
        <begin position="47"/>
        <end position="68"/>
    </location>
</feature>
<evidence type="ECO:0008006" key="4">
    <source>
        <dbReference type="Google" id="ProtNLM"/>
    </source>
</evidence>
<comment type="caution">
    <text evidence="2">The sequence shown here is derived from an EMBL/GenBank/DDBJ whole genome shotgun (WGS) entry which is preliminary data.</text>
</comment>
<evidence type="ECO:0000313" key="3">
    <source>
        <dbReference type="Proteomes" id="UP000630149"/>
    </source>
</evidence>
<keyword evidence="1" id="KW-0812">Transmembrane</keyword>
<reference evidence="2" key="1">
    <citation type="journal article" date="2014" name="Int. J. Syst. Evol. Microbiol.">
        <title>Complete genome sequence of Corynebacterium casei LMG S-19264T (=DSM 44701T), isolated from a smear-ripened cheese.</title>
        <authorList>
            <consortium name="US DOE Joint Genome Institute (JGI-PGF)"/>
            <person name="Walter F."/>
            <person name="Albersmeier A."/>
            <person name="Kalinowski J."/>
            <person name="Ruckert C."/>
        </authorList>
    </citation>
    <scope>NUCLEOTIDE SEQUENCE</scope>
    <source>
        <strain evidence="2">JCM 13919</strain>
    </source>
</reference>
<accession>A0A917JSD8</accession>
<sequence>MFGALFHTFVLSQMFGLYLVIMAIIMVSRTKYYRDLILRLDPFDPAIAIGASYGLMLGILLVVIHNIWAWEPRLVVTILSWVILIKSVLWLSFPVKMSAWAKKVYLGPGYYVLALVMVVVGVFLLTKGFYLYIPNEHMEYTLF</sequence>
<reference evidence="2" key="2">
    <citation type="submission" date="2020-09" db="EMBL/GenBank/DDBJ databases">
        <authorList>
            <person name="Sun Q."/>
            <person name="Ohkuma M."/>
        </authorList>
    </citation>
    <scope>NUCLEOTIDE SEQUENCE</scope>
    <source>
        <strain evidence="2">JCM 13919</strain>
    </source>
</reference>
<keyword evidence="1" id="KW-1133">Transmembrane helix</keyword>
<feature type="transmembrane region" description="Helical" evidence="1">
    <location>
        <begin position="6"/>
        <end position="27"/>
    </location>
</feature>
<keyword evidence="3" id="KW-1185">Reference proteome</keyword>
<evidence type="ECO:0000256" key="1">
    <source>
        <dbReference type="SAM" id="Phobius"/>
    </source>
</evidence>
<organism evidence="2 3">
    <name type="scientific">Legionella impletisoli</name>
    <dbReference type="NCBI Taxonomy" id="343510"/>
    <lineage>
        <taxon>Bacteria</taxon>
        <taxon>Pseudomonadati</taxon>
        <taxon>Pseudomonadota</taxon>
        <taxon>Gammaproteobacteria</taxon>
        <taxon>Legionellales</taxon>
        <taxon>Legionellaceae</taxon>
        <taxon>Legionella</taxon>
    </lineage>
</organism>
<dbReference type="RefSeq" id="WP_131775740.1">
    <property type="nucleotide sequence ID" value="NZ_BMOB01000002.1"/>
</dbReference>
<proteinExistence type="predicted"/>
<keyword evidence="1" id="KW-0472">Membrane</keyword>
<protein>
    <recommendedName>
        <fullName evidence="4">Integral membrane protein (PIN domain superfamily)</fullName>
    </recommendedName>
</protein>
<dbReference type="EMBL" id="BMOB01000002">
    <property type="protein sequence ID" value="GGI81543.1"/>
    <property type="molecule type" value="Genomic_DNA"/>
</dbReference>
<name>A0A917JSD8_9GAMM</name>
<dbReference type="Proteomes" id="UP000630149">
    <property type="component" value="Unassembled WGS sequence"/>
</dbReference>
<evidence type="ECO:0000313" key="2">
    <source>
        <dbReference type="EMBL" id="GGI81543.1"/>
    </source>
</evidence>
<dbReference type="OrthoDB" id="5637501at2"/>
<dbReference type="AlphaFoldDB" id="A0A917JSD8"/>
<feature type="transmembrane region" description="Helical" evidence="1">
    <location>
        <begin position="105"/>
        <end position="133"/>
    </location>
</feature>
<feature type="transmembrane region" description="Helical" evidence="1">
    <location>
        <begin position="74"/>
        <end position="93"/>
    </location>
</feature>
<gene>
    <name evidence="2" type="ORF">GCM10007966_07500</name>
</gene>